<keyword evidence="2" id="KW-1185">Reference proteome</keyword>
<name>Q8NTH8_CORGL</name>
<dbReference type="BioCyc" id="CORYNE:G18NG-9886-MONOMER"/>
<evidence type="ECO:0000313" key="2">
    <source>
        <dbReference type="Proteomes" id="UP000000582"/>
    </source>
</evidence>
<evidence type="ECO:0000313" key="1">
    <source>
        <dbReference type="EMBL" id="BAB97722.1"/>
    </source>
</evidence>
<protein>
    <submittedName>
        <fullName evidence="1">Uncharacterized protein</fullName>
    </submittedName>
</protein>
<organism evidence="1 2">
    <name type="scientific">Corynebacterium glutamicum (strain ATCC 13032 / DSM 20300 / JCM 1318 / BCRC 11384 / CCUG 27702 / LMG 3730 / NBRC 12168 / NCIMB 10025 / NRRL B-2784 / 534)</name>
    <dbReference type="NCBI Taxonomy" id="196627"/>
    <lineage>
        <taxon>Bacteria</taxon>
        <taxon>Bacillati</taxon>
        <taxon>Actinomycetota</taxon>
        <taxon>Actinomycetes</taxon>
        <taxon>Mycobacteriales</taxon>
        <taxon>Corynebacteriaceae</taxon>
        <taxon>Corynebacterium</taxon>
    </lineage>
</organism>
<reference evidence="2" key="1">
    <citation type="journal article" date="2003" name="Appl. Microbiol. Biotechnol.">
        <title>The Corynebacterium glutamicum genome: features and impacts on biotechnological processes.</title>
        <authorList>
            <person name="Ikeda M."/>
            <person name="Nakagawa S."/>
        </authorList>
    </citation>
    <scope>NUCLEOTIDE SEQUENCE [LARGE SCALE GENOMIC DNA]</scope>
    <source>
        <strain evidence="2">ATCC 13032 / DSM 20300 / BCRC 11384 / JCM 1318 / LMG 3730 / NCIMB 10025</strain>
    </source>
</reference>
<gene>
    <name evidence="1" type="ordered locus">Cgl0329</name>
</gene>
<dbReference type="Proteomes" id="UP000000582">
    <property type="component" value="Chromosome"/>
</dbReference>
<proteinExistence type="predicted"/>
<dbReference type="HOGENOM" id="CLU_3042453_0_0_11"/>
<dbReference type="EMBL" id="BA000036">
    <property type="protein sequence ID" value="BAB97722.1"/>
    <property type="molecule type" value="Genomic_DNA"/>
</dbReference>
<dbReference type="AlphaFoldDB" id="Q8NTH8"/>
<dbReference type="KEGG" id="cgl:Cgl0329"/>
<sequence>MDAQGARSKLENRVVRVNRETGMYTSYEDAAWVMLESATTDKYDRQLVSVATNV</sequence>
<dbReference type="RefSeq" id="WP_158295299.1">
    <property type="nucleotide sequence ID" value="NC_006958.1"/>
</dbReference>
<accession>Q8NTH8</accession>